<dbReference type="Pfam" id="PF01473">
    <property type="entry name" value="Choline_bind_1"/>
    <property type="match status" value="1"/>
</dbReference>
<evidence type="ECO:0000256" key="1">
    <source>
        <dbReference type="ARBA" id="ARBA00022737"/>
    </source>
</evidence>
<comment type="caution">
    <text evidence="4">The sequence shown here is derived from an EMBL/GenBank/DDBJ whole genome shotgun (WGS) entry which is preliminary data.</text>
</comment>
<dbReference type="Gene3D" id="2.10.270.10">
    <property type="entry name" value="Cholin Binding"/>
    <property type="match status" value="3"/>
</dbReference>
<feature type="chain" id="PRO_5043868123" evidence="3">
    <location>
        <begin position="26"/>
        <end position="378"/>
    </location>
</feature>
<feature type="repeat" description="Cell wall-binding" evidence="2">
    <location>
        <begin position="260"/>
        <end position="280"/>
    </location>
</feature>
<reference evidence="5 6" key="1">
    <citation type="journal article" date="2020" name="Cell Host Microbe">
        <title>Functional and Genomic Variation between Human-Derived Isolates of Lachnospiraceae Reveals Inter- and Intra-Species Diversity.</title>
        <authorList>
            <person name="Sorbara M.T."/>
            <person name="Littmann E.R."/>
            <person name="Fontana E."/>
            <person name="Moody T.U."/>
            <person name="Kohout C.E."/>
            <person name="Gjonbalaj M."/>
            <person name="Eaton V."/>
            <person name="Seok R."/>
            <person name="Leiner I.M."/>
            <person name="Pamer E.G."/>
        </authorList>
    </citation>
    <scope>NUCLEOTIDE SEQUENCE [LARGE SCALE GENOMIC DNA]</scope>
    <source>
        <strain evidence="5 6">MSK.1.17</strain>
    </source>
</reference>
<name>A0AAW5BZH1_9FIRM</name>
<keyword evidence="3" id="KW-0732">Signal</keyword>
<dbReference type="Pfam" id="PF19085">
    <property type="entry name" value="Choline_bind_2"/>
    <property type="match status" value="2"/>
</dbReference>
<reference evidence="5" key="2">
    <citation type="submission" date="2020-02" db="EMBL/GenBank/DDBJ databases">
        <authorList>
            <person name="Littmann E."/>
            <person name="Sorbara M."/>
        </authorList>
    </citation>
    <scope>NUCLEOTIDE SEQUENCE</scope>
    <source>
        <strain evidence="5">MSK.1.17</strain>
    </source>
</reference>
<dbReference type="AlphaFoldDB" id="A0AAW5BZH1"/>
<dbReference type="Proteomes" id="UP001299608">
    <property type="component" value="Unassembled WGS sequence"/>
</dbReference>
<keyword evidence="1" id="KW-0677">Repeat</keyword>
<keyword evidence="6" id="KW-1185">Reference proteome</keyword>
<evidence type="ECO:0000313" key="5">
    <source>
        <dbReference type="EMBL" id="NSJ52444.1"/>
    </source>
</evidence>
<accession>A0AAW5BZH1</accession>
<organism evidence="4 7">
    <name type="scientific">Enterocloster aldenensis</name>
    <dbReference type="NCBI Taxonomy" id="358742"/>
    <lineage>
        <taxon>Bacteria</taxon>
        <taxon>Bacillati</taxon>
        <taxon>Bacillota</taxon>
        <taxon>Clostridia</taxon>
        <taxon>Lachnospirales</taxon>
        <taxon>Lachnospiraceae</taxon>
        <taxon>Enterocloster</taxon>
    </lineage>
</organism>
<feature type="repeat" description="Cell wall-binding" evidence="2">
    <location>
        <begin position="339"/>
        <end position="358"/>
    </location>
</feature>
<protein>
    <submittedName>
        <fullName evidence="4">Choline-binding protein</fullName>
    </submittedName>
</protein>
<sequence length="378" mass="42629">MLKKKLTTLAVAIGITLSISIPAFASHIESETTMENAGAYLFDWRSIDCGNGRYFAIIAGGDTLYESNVILKRGYDYAYTFYPNMYSRPWGQIPDLVNINGVWGIPENWTLLPENSQSTLQLVLIMNNNNYTSKERYIDVVRLPGGVSAVDLPAEVRKYLINADGSDAGAYSGTETTGWIKNEYGQWRYRKPDGTFVSDGWLKVDENSYYMNSDGIMLTDTISPDGVYVNTSGEKTSYMPGWIANERGWKYVLKNGYYAASTWIQDTDGKWYYFDMGGYMAADENTADGYYVGPDGVWNGQPSTISDNVNLGPGMTLSYGWEESNNTWKYKQKDGTYVTDAWKQDNGNWYYFGENSIMVTNQETPDGYYVNAEGVWVQ</sequence>
<gene>
    <name evidence="5" type="ORF">G5B36_27730</name>
    <name evidence="4" type="ORF">L0N08_29275</name>
</gene>
<dbReference type="EMBL" id="JAAITT010000073">
    <property type="protein sequence ID" value="NSJ52444.1"/>
    <property type="molecule type" value="Genomic_DNA"/>
</dbReference>
<evidence type="ECO:0000256" key="3">
    <source>
        <dbReference type="SAM" id="SignalP"/>
    </source>
</evidence>
<dbReference type="EMBL" id="JAKNGE010000072">
    <property type="protein sequence ID" value="MCG4749496.1"/>
    <property type="molecule type" value="Genomic_DNA"/>
</dbReference>
<evidence type="ECO:0000313" key="7">
    <source>
        <dbReference type="Proteomes" id="UP001299608"/>
    </source>
</evidence>
<proteinExistence type="predicted"/>
<reference evidence="4" key="3">
    <citation type="submission" date="2022-01" db="EMBL/GenBank/DDBJ databases">
        <title>Collection of gut derived symbiotic bacterial strains cultured from healthy donors.</title>
        <authorList>
            <person name="Lin H."/>
            <person name="Kohout C."/>
            <person name="Waligurski E."/>
            <person name="Pamer E.G."/>
        </authorList>
    </citation>
    <scope>NUCLEOTIDE SEQUENCE</scope>
    <source>
        <strain evidence="4">DFI.6.55</strain>
    </source>
</reference>
<dbReference type="SUPFAM" id="SSF69360">
    <property type="entry name" value="Cell wall binding repeat"/>
    <property type="match status" value="2"/>
</dbReference>
<dbReference type="PROSITE" id="PS51170">
    <property type="entry name" value="CW"/>
    <property type="match status" value="2"/>
</dbReference>
<evidence type="ECO:0000313" key="4">
    <source>
        <dbReference type="EMBL" id="MCG4749496.1"/>
    </source>
</evidence>
<feature type="signal peptide" evidence="3">
    <location>
        <begin position="1"/>
        <end position="25"/>
    </location>
</feature>
<evidence type="ECO:0000256" key="2">
    <source>
        <dbReference type="PROSITE-ProRule" id="PRU00591"/>
    </source>
</evidence>
<dbReference type="Proteomes" id="UP000669239">
    <property type="component" value="Unassembled WGS sequence"/>
</dbReference>
<dbReference type="RefSeq" id="WP_165641832.1">
    <property type="nucleotide sequence ID" value="NZ_JAAITT010000073.1"/>
</dbReference>
<dbReference type="InterPro" id="IPR018337">
    <property type="entry name" value="Cell_wall/Cho-bd_repeat"/>
</dbReference>
<evidence type="ECO:0000313" key="6">
    <source>
        <dbReference type="Proteomes" id="UP000669239"/>
    </source>
</evidence>